<dbReference type="GO" id="GO:0000287">
    <property type="term" value="F:magnesium ion binding"/>
    <property type="evidence" value="ECO:0007669"/>
    <property type="project" value="UniProtKB-UniRule"/>
</dbReference>
<keyword evidence="2 8" id="KW-1277">Toxin-antitoxin system</keyword>
<comment type="cofactor">
    <cofactor evidence="1 8">
        <name>Mg(2+)</name>
        <dbReference type="ChEBI" id="CHEBI:18420"/>
    </cofactor>
</comment>
<sequence length="136" mass="15797">MSYLVDTNVISELRKTRPSHHVMTWYDHAGDAELFFSVLTLAELRVWEHRLRLRDERAADSLRSWLARMIEFDHRLLPVTREICELWARMNVPDRLPIIDGFLAATARYHGLTVVTGNVKDFARTGVPVLDPFAPR</sequence>
<feature type="binding site" evidence="8">
    <location>
        <position position="100"/>
    </location>
    <ligand>
        <name>Mg(2+)</name>
        <dbReference type="ChEBI" id="CHEBI:18420"/>
    </ligand>
</feature>
<dbReference type="OrthoDB" id="9804823at2"/>
<gene>
    <name evidence="8" type="primary">vapC</name>
    <name evidence="10" type="ORF">LX16_4530</name>
</gene>
<feature type="domain" description="PIN" evidence="9">
    <location>
        <begin position="3"/>
        <end position="126"/>
    </location>
</feature>
<keyword evidence="8" id="KW-0800">Toxin</keyword>
<dbReference type="Proteomes" id="UP000321617">
    <property type="component" value="Unassembled WGS sequence"/>
</dbReference>
<dbReference type="GO" id="GO:0004540">
    <property type="term" value="F:RNA nuclease activity"/>
    <property type="evidence" value="ECO:0007669"/>
    <property type="project" value="InterPro"/>
</dbReference>
<dbReference type="RefSeq" id="WP_147142787.1">
    <property type="nucleotide sequence ID" value="NZ_BAABIJ010000004.1"/>
</dbReference>
<evidence type="ECO:0000256" key="8">
    <source>
        <dbReference type="HAMAP-Rule" id="MF_00265"/>
    </source>
</evidence>
<dbReference type="GO" id="GO:0090729">
    <property type="term" value="F:toxin activity"/>
    <property type="evidence" value="ECO:0007669"/>
    <property type="project" value="UniProtKB-KW"/>
</dbReference>
<dbReference type="PANTHER" id="PTHR33653">
    <property type="entry name" value="RIBONUCLEASE VAPC2"/>
    <property type="match status" value="1"/>
</dbReference>
<keyword evidence="11" id="KW-1185">Reference proteome</keyword>
<dbReference type="SUPFAM" id="SSF88723">
    <property type="entry name" value="PIN domain-like"/>
    <property type="match status" value="1"/>
</dbReference>
<evidence type="ECO:0000256" key="6">
    <source>
        <dbReference type="ARBA" id="ARBA00022842"/>
    </source>
</evidence>
<dbReference type="Pfam" id="PF01850">
    <property type="entry name" value="PIN"/>
    <property type="match status" value="1"/>
</dbReference>
<evidence type="ECO:0000259" key="9">
    <source>
        <dbReference type="Pfam" id="PF01850"/>
    </source>
</evidence>
<dbReference type="InterPro" id="IPR029060">
    <property type="entry name" value="PIN-like_dom_sf"/>
</dbReference>
<dbReference type="EC" id="3.1.-.-" evidence="8"/>
<dbReference type="InterPro" id="IPR050556">
    <property type="entry name" value="Type_II_TA_system_RNase"/>
</dbReference>
<dbReference type="HAMAP" id="MF_00265">
    <property type="entry name" value="VapC_Nob1"/>
    <property type="match status" value="1"/>
</dbReference>
<evidence type="ECO:0000256" key="5">
    <source>
        <dbReference type="ARBA" id="ARBA00022801"/>
    </source>
</evidence>
<evidence type="ECO:0000313" key="10">
    <source>
        <dbReference type="EMBL" id="TWJ08305.1"/>
    </source>
</evidence>
<proteinExistence type="inferred from homology"/>
<evidence type="ECO:0000313" key="11">
    <source>
        <dbReference type="Proteomes" id="UP000321617"/>
    </source>
</evidence>
<comment type="function">
    <text evidence="8">Toxic component of a toxin-antitoxin (TA) system. An RNase.</text>
</comment>
<dbReference type="CDD" id="cd18746">
    <property type="entry name" value="PIN_VapC4-5_FitB-like"/>
    <property type="match status" value="1"/>
</dbReference>
<dbReference type="EMBL" id="VLLL01000008">
    <property type="protein sequence ID" value="TWJ08305.1"/>
    <property type="molecule type" value="Genomic_DNA"/>
</dbReference>
<evidence type="ECO:0000256" key="7">
    <source>
        <dbReference type="ARBA" id="ARBA00038093"/>
    </source>
</evidence>
<name>A0A562URQ7_9ACTN</name>
<accession>A0A562URQ7</accession>
<organism evidence="10 11">
    <name type="scientific">Stackebrandtia albiflava</name>
    <dbReference type="NCBI Taxonomy" id="406432"/>
    <lineage>
        <taxon>Bacteria</taxon>
        <taxon>Bacillati</taxon>
        <taxon>Actinomycetota</taxon>
        <taxon>Actinomycetes</taxon>
        <taxon>Glycomycetales</taxon>
        <taxon>Glycomycetaceae</taxon>
        <taxon>Stackebrandtia</taxon>
    </lineage>
</organism>
<comment type="similarity">
    <text evidence="7 8">Belongs to the PINc/VapC protein family.</text>
</comment>
<evidence type="ECO:0000256" key="1">
    <source>
        <dbReference type="ARBA" id="ARBA00001946"/>
    </source>
</evidence>
<dbReference type="AlphaFoldDB" id="A0A562URQ7"/>
<reference evidence="10 11" key="1">
    <citation type="journal article" date="2013" name="Stand. Genomic Sci.">
        <title>Genomic Encyclopedia of Type Strains, Phase I: The one thousand microbial genomes (KMG-I) project.</title>
        <authorList>
            <person name="Kyrpides N.C."/>
            <person name="Woyke T."/>
            <person name="Eisen J.A."/>
            <person name="Garrity G."/>
            <person name="Lilburn T.G."/>
            <person name="Beck B.J."/>
            <person name="Whitman W.B."/>
            <person name="Hugenholtz P."/>
            <person name="Klenk H.P."/>
        </authorList>
    </citation>
    <scope>NUCLEOTIDE SEQUENCE [LARGE SCALE GENOMIC DNA]</scope>
    <source>
        <strain evidence="10 11">DSM 45044</strain>
    </source>
</reference>
<comment type="caution">
    <text evidence="10">The sequence shown here is derived from an EMBL/GenBank/DDBJ whole genome shotgun (WGS) entry which is preliminary data.</text>
</comment>
<evidence type="ECO:0000256" key="2">
    <source>
        <dbReference type="ARBA" id="ARBA00022649"/>
    </source>
</evidence>
<dbReference type="PANTHER" id="PTHR33653:SF1">
    <property type="entry name" value="RIBONUCLEASE VAPC2"/>
    <property type="match status" value="1"/>
</dbReference>
<feature type="binding site" evidence="8">
    <location>
        <position position="6"/>
    </location>
    <ligand>
        <name>Mg(2+)</name>
        <dbReference type="ChEBI" id="CHEBI:18420"/>
    </ligand>
</feature>
<keyword evidence="5 8" id="KW-0378">Hydrolase</keyword>
<keyword evidence="6 8" id="KW-0460">Magnesium</keyword>
<evidence type="ECO:0000256" key="4">
    <source>
        <dbReference type="ARBA" id="ARBA00022723"/>
    </source>
</evidence>
<protein>
    <recommendedName>
        <fullName evidence="8">Ribonuclease VapC</fullName>
        <shortName evidence="8">RNase VapC</shortName>
        <ecNumber evidence="8">3.1.-.-</ecNumber>
    </recommendedName>
    <alternativeName>
        <fullName evidence="8">Toxin VapC</fullName>
    </alternativeName>
</protein>
<keyword evidence="4 8" id="KW-0479">Metal-binding</keyword>
<dbReference type="InterPro" id="IPR002716">
    <property type="entry name" value="PIN_dom"/>
</dbReference>
<dbReference type="InterPro" id="IPR022907">
    <property type="entry name" value="VapC_family"/>
</dbReference>
<keyword evidence="3 8" id="KW-0540">Nuclease</keyword>
<dbReference type="GO" id="GO:0016787">
    <property type="term" value="F:hydrolase activity"/>
    <property type="evidence" value="ECO:0007669"/>
    <property type="project" value="UniProtKB-KW"/>
</dbReference>
<evidence type="ECO:0000256" key="3">
    <source>
        <dbReference type="ARBA" id="ARBA00022722"/>
    </source>
</evidence>
<dbReference type="Gene3D" id="3.40.50.1010">
    <property type="entry name" value="5'-nuclease"/>
    <property type="match status" value="1"/>
</dbReference>